<dbReference type="PROSITE" id="PS50093">
    <property type="entry name" value="PKD"/>
    <property type="match status" value="9"/>
</dbReference>
<dbReference type="EMBL" id="CP009528">
    <property type="protein sequence ID" value="AKB54641.1"/>
    <property type="molecule type" value="Genomic_DNA"/>
</dbReference>
<dbReference type="SMART" id="SM00710">
    <property type="entry name" value="PbH1"/>
    <property type="match status" value="8"/>
</dbReference>
<dbReference type="InterPro" id="IPR015943">
    <property type="entry name" value="WD40/YVTN_repeat-like_dom_sf"/>
</dbReference>
<dbReference type="SMART" id="SM00564">
    <property type="entry name" value="PQQ"/>
    <property type="match status" value="13"/>
</dbReference>
<dbReference type="SMART" id="SM00089">
    <property type="entry name" value="PKD"/>
    <property type="match status" value="9"/>
</dbReference>
<dbReference type="SUPFAM" id="SSF51126">
    <property type="entry name" value="Pectin lyase-like"/>
    <property type="match status" value="2"/>
</dbReference>
<dbReference type="GeneID" id="24844899"/>
<dbReference type="Gene3D" id="2.60.40.10">
    <property type="entry name" value="Immunoglobulins"/>
    <property type="match status" value="9"/>
</dbReference>
<dbReference type="Pfam" id="PF18911">
    <property type="entry name" value="PKD_4"/>
    <property type="match status" value="9"/>
</dbReference>
<dbReference type="KEGG" id="mby:MSBRM_1643"/>
<gene>
    <name evidence="2" type="ORF">MSBRM_1643</name>
</gene>
<dbReference type="SUPFAM" id="SSF49299">
    <property type="entry name" value="PKD domain"/>
    <property type="match status" value="9"/>
</dbReference>
<dbReference type="InterPro" id="IPR011050">
    <property type="entry name" value="Pectin_lyase_fold/virulence"/>
</dbReference>
<dbReference type="InterPro" id="IPR022409">
    <property type="entry name" value="PKD/Chitinase_dom"/>
</dbReference>
<feature type="domain" description="PKD" evidence="1">
    <location>
        <begin position="1582"/>
        <end position="1667"/>
    </location>
</feature>
<dbReference type="Gene3D" id="2.130.10.10">
    <property type="entry name" value="YVTN repeat-like/Quinoprotein amine dehydrogenase"/>
    <property type="match status" value="2"/>
</dbReference>
<dbReference type="Pfam" id="PF13360">
    <property type="entry name" value="PQQ_2"/>
    <property type="match status" value="5"/>
</dbReference>
<dbReference type="PANTHER" id="PTHR34512:SF30">
    <property type="entry name" value="OUTER MEMBRANE PROTEIN ASSEMBLY FACTOR BAMB"/>
    <property type="match status" value="1"/>
</dbReference>
<dbReference type="Gene3D" id="2.160.20.10">
    <property type="entry name" value="Single-stranded right-handed beta-helix, Pectin lyase-like"/>
    <property type="match status" value="2"/>
</dbReference>
<feature type="domain" description="PKD" evidence="1">
    <location>
        <begin position="1844"/>
        <end position="1927"/>
    </location>
</feature>
<dbReference type="FunFam" id="2.40.128.630:FF:000002">
    <property type="entry name" value="Cell surface protein"/>
    <property type="match status" value="1"/>
</dbReference>
<feature type="domain" description="PKD" evidence="1">
    <location>
        <begin position="905"/>
        <end position="941"/>
    </location>
</feature>
<dbReference type="Pfam" id="PF05048">
    <property type="entry name" value="NosD"/>
    <property type="match status" value="2"/>
</dbReference>
<evidence type="ECO:0000313" key="2">
    <source>
        <dbReference type="EMBL" id="AKB54641.1"/>
    </source>
</evidence>
<dbReference type="CDD" id="cd00146">
    <property type="entry name" value="PKD"/>
    <property type="match status" value="9"/>
</dbReference>
<reference evidence="2 3" key="1">
    <citation type="submission" date="2014-07" db="EMBL/GenBank/DDBJ databases">
        <title>Methanogenic archaea and the global carbon cycle.</title>
        <authorList>
            <person name="Henriksen J.R."/>
            <person name="Luke J."/>
            <person name="Reinhart S."/>
            <person name="Benedict M.N."/>
            <person name="Youngblut N.D."/>
            <person name="Metcalf M.E."/>
            <person name="Whitaker R.J."/>
            <person name="Metcalf W.W."/>
        </authorList>
    </citation>
    <scope>NUCLEOTIDE SEQUENCE [LARGE SCALE GENOMIC DNA]</scope>
    <source>
        <strain evidence="2 3">MS</strain>
    </source>
</reference>
<evidence type="ECO:0000259" key="1">
    <source>
        <dbReference type="PROSITE" id="PS50093"/>
    </source>
</evidence>
<feature type="domain" description="PKD" evidence="1">
    <location>
        <begin position="390"/>
        <end position="475"/>
    </location>
</feature>
<dbReference type="InterPro" id="IPR000601">
    <property type="entry name" value="PKD_dom"/>
</dbReference>
<dbReference type="InterPro" id="IPR011047">
    <property type="entry name" value="Quinoprotein_ADH-like_sf"/>
</dbReference>
<dbReference type="NCBIfam" id="TIGR03804">
    <property type="entry name" value="para_beta_helix"/>
    <property type="match status" value="1"/>
</dbReference>
<dbReference type="InterPro" id="IPR007742">
    <property type="entry name" value="NosD_dom"/>
</dbReference>
<accession>A0A0E3LNE7</accession>
<dbReference type="InterPro" id="IPR013783">
    <property type="entry name" value="Ig-like_fold"/>
</dbReference>
<feature type="domain" description="PKD" evidence="1">
    <location>
        <begin position="2010"/>
        <end position="2093"/>
    </location>
</feature>
<sequence length="2183" mass="234264">MLKIMKNVIINRTQNSTQNRIKNITKNGFLLSIFFILLFVFVGSASAQTIEVNPGADILTKIDEAQAGDVIYFNPGTYDISQNWNIYNKPLSFIGAGADKVTFNFNDYTDLNFDFSDIETAHDILIENISFSASTSPSMRYVSVRGSNSYSTNVIIRNCKINHMRLSSTILNNIELSNNTYISDSSSSTGNVYGKLIITENQFDNSPCSVSRINNGGVIAGNTFTNITSDYAFSISRGDDITFSDNVISHCTGGGLSINSYCDRNIITGNTFDSNSVGITFELKNGKTGTGNKIYHNNFINNTVNINDDSPAGSVQYVSDAVKYSYKNKSYTSSLGNYYSDYTGADDDNNGIGDTSYAFGSSSDTAPLMGKITVSGDNITIAVPPNASVPIADFTATPTSGNAPLTVNFTDASTGDVSSYSWDFDNDGTVDSTEQNPSHTYETAGTYSVNLTVVNTTISSTKTKTDYIEVINKESLGSEWPEFQKDSSNSGYTLSSAPTRDPELIWQSLTSSNQEPCGSGGVNVPPLISGNKIFVTAGNASVWAFNKDTGSLIWSKELGGGLVQTATPALGDGKLFVPTLEGDLYALDPETGNKLWKTHVTESNFECPITYYDHKLYIGDGLEGGSGDKYYYCYDDSGNLVWKHKNTNTSGFIWSGAVVVGNYLVYPVFEGKLVCLDKDTGTFVDEVDFSKSSDVSFALTDPGMFRSSVTYADGALYTSSERGQETGYCFKVGFNPDTGQFLNTGWATSIGFSTSTPVVYNGRVYVGHGEHGESGSMFCLNDSDGSVIWETPVSGGVKSSPVVSIKNGKPYIYFTEAIVDGSIYCLNPDGTLAWHYNPPADDAYTLQGAALSDDKVYYGTDNGYLYCIGQGEALSPAANFSSDKQTGSFPLTVSFKDTSLNANKFLWDFGDGNTSTEVNPVHTYITVGNYTVTLTVKNENGEDTKVAKDYIYANKAPTTWTVKNGESIQAAIDAANSGDIIQVYSGEYHEVLTVNKTLTLKGIEDPVLNASGFTGVSGVTISADGVEFSGFKIIGTEEMCFAISISSEGTLIEDNLIDDCAEGVWLTGTGNTLQGNNISNCWDFAAVLDNTGGNRVYQNTLINNNGRKMGGSSDHISGGSGSFFQSSEPVEYFWNGTKLTGYMGNYYDDYTGKDLNGDGIGDTAYNADAGTDQYPLMLPFSNYGEEQENNSIPEDSWFQFHGKVDHLGYSESGPKTNRTEWISEDIDAISSSSPVIAGGKVFVVCGPGSMSGSTEDIPQLVALDESSGDIIWNVSIPAAVYGSWASPAYDNGMVFTATGPELGCYNAKTGEKLWSFDDTLGSQGVVGSGPAIADGKVIFNDWDGSHYYCLDEYTGDLLWSFKVKGDAQSVPAYADGKFYLTSWEYGSSYQGNTYCVDAATGKQIWHTNNVVASLCGSPAYKNGILYLTTYNFYGNGELLALNAADGQIVWKQSIERSDSTPAFAYGNVYVCGGASGYSNLQTYCFNATTGSPVWSTPSKTTDEGGIGGWTCSVAVADGLVYVGSEGNGYFGYENLYALDAFTGDVIWNAPYAGSSPALSDGMLFSIGGDQKVYAFKDSSASPVANFIANVTSGKAPLTVQFNDTSSGSPASWAWDFENDGTIDSTEQNPVYTYTEAGNYTVNLTIKNSVGSNSTVKTEYITVSETSIPAEPPVAVFIADVTSGTAPLTVNFTDQSTGSPTSWLWDFGDDANSTEQNPVHTYTSAGNYTVNLTVANANGTNSTSALITVSETSAIALPVANFTSNVSEGSAPLSVQFTDISENATEWNWDFGDGGSSDQQNPTHQYSKAGNYTVALTAINDAGSNTTTKTDYIKVTEITKPVTKPVANFTSSVRSGKTPLKVAFTDTSTGSPTSWFWSFGDGSKSYFQNPTHKYSKAGVYTVNLTVKNAAGRNTVTKTDYIKVVTKPVANFTSSATSGKTPLKVTFTDTSTGSPTSWKWDFGDGSKSFHQNPIHKYSKAGIYTVNLTVKNAIGRNTVTKTDYIKVTGVTKPVANFTSSVTSGKVPLKVAFTDTSTGIPAKWKWDFGDGSKSYLQNPTHKYSKVGSYTVNLTVKNAKGSNTVTKTEYIKVVTKPVADFSATPTSGKAPLNVTFTDNSTGVPTAWKWSFGDGTTSREQNPEHQYVQGGSYKVTLTVVNVAGSSTTTKKNYIKVTTNTRPGIYSESK</sequence>
<keyword evidence="3" id="KW-1185">Reference proteome</keyword>
<dbReference type="CDD" id="cd10276">
    <property type="entry name" value="BamB_YfgL"/>
    <property type="match status" value="1"/>
</dbReference>
<dbReference type="PATRIC" id="fig|1434108.4.peg.2067"/>
<dbReference type="Gene3D" id="2.40.10.480">
    <property type="match status" value="4"/>
</dbReference>
<dbReference type="InterPro" id="IPR012334">
    <property type="entry name" value="Pectin_lyas_fold"/>
</dbReference>
<dbReference type="RefSeq" id="WP_230669118.1">
    <property type="nucleotide sequence ID" value="NZ_CP009528.1"/>
</dbReference>
<dbReference type="FunFam" id="2.130.10.10:FF:001056">
    <property type="entry name" value="Cell surface protein"/>
    <property type="match status" value="1"/>
</dbReference>
<name>A0A0E3LNE7_METBA</name>
<proteinExistence type="predicted"/>
<dbReference type="InterPro" id="IPR035986">
    <property type="entry name" value="PKD_dom_sf"/>
</dbReference>
<dbReference type="InterPro" id="IPR018391">
    <property type="entry name" value="PQQ_b-propeller_rpt"/>
</dbReference>
<feature type="domain" description="PKD" evidence="1">
    <location>
        <begin position="1780"/>
        <end position="1835"/>
    </location>
</feature>
<dbReference type="InterPro" id="IPR002372">
    <property type="entry name" value="PQQ_rpt_dom"/>
</dbReference>
<feature type="domain" description="PKD" evidence="1">
    <location>
        <begin position="1926"/>
        <end position="2009"/>
    </location>
</feature>
<dbReference type="FunFam" id="2.130.10.10:FF:001713">
    <property type="entry name" value="Cell surface protein"/>
    <property type="match status" value="1"/>
</dbReference>
<dbReference type="InterPro" id="IPR022441">
    <property type="entry name" value="Para_beta_helix_rpt-2"/>
</dbReference>
<dbReference type="FunFam" id="2.60.40.10:FF:000270">
    <property type="entry name" value="Cell surface protein"/>
    <property type="match status" value="9"/>
</dbReference>
<dbReference type="InterPro" id="IPR006626">
    <property type="entry name" value="PbH1"/>
</dbReference>
<organism evidence="2 3">
    <name type="scientific">Methanosarcina barkeri MS</name>
    <dbReference type="NCBI Taxonomy" id="1434108"/>
    <lineage>
        <taxon>Archaea</taxon>
        <taxon>Methanobacteriati</taxon>
        <taxon>Methanobacteriota</taxon>
        <taxon>Stenosarchaea group</taxon>
        <taxon>Methanomicrobia</taxon>
        <taxon>Methanosarcinales</taxon>
        <taxon>Methanosarcinaceae</taxon>
        <taxon>Methanosarcina</taxon>
    </lineage>
</organism>
<dbReference type="Proteomes" id="UP000033033">
    <property type="component" value="Chromosome"/>
</dbReference>
<dbReference type="HOGENOM" id="CLU_235883_0_0_2"/>
<feature type="domain" description="PKD" evidence="1">
    <location>
        <begin position="2092"/>
        <end position="2175"/>
    </location>
</feature>
<protein>
    <submittedName>
        <fullName evidence="2">Cell surface protein</fullName>
    </submittedName>
</protein>
<dbReference type="SUPFAM" id="SSF50998">
    <property type="entry name" value="Quinoprotein alcohol dehydrogenase-like"/>
    <property type="match status" value="5"/>
</dbReference>
<dbReference type="PANTHER" id="PTHR34512">
    <property type="entry name" value="CELL SURFACE PROTEIN"/>
    <property type="match status" value="1"/>
</dbReference>
<dbReference type="FunFam" id="2.40.10.480:FF:000004">
    <property type="entry name" value="Cell surface protein"/>
    <property type="match status" value="1"/>
</dbReference>
<feature type="domain" description="PKD" evidence="1">
    <location>
        <begin position="1672"/>
        <end position="1755"/>
    </location>
</feature>
<dbReference type="FunFam" id="2.40.10.480:FF:000005">
    <property type="entry name" value="Cell surface protein"/>
    <property type="match status" value="1"/>
</dbReference>
<evidence type="ECO:0000313" key="3">
    <source>
        <dbReference type="Proteomes" id="UP000033033"/>
    </source>
</evidence>